<name>A0A426Q0Q8_9CORY</name>
<dbReference type="InterPro" id="IPR006276">
    <property type="entry name" value="Cobalamin-indep_Met_synthase"/>
</dbReference>
<evidence type="ECO:0000256" key="6">
    <source>
        <dbReference type="ARBA" id="ARBA00022603"/>
    </source>
</evidence>
<reference evidence="16 17" key="1">
    <citation type="submission" date="2018-01" db="EMBL/GenBank/DDBJ databases">
        <title>Twenty Corynebacterium bovis Genomes.</title>
        <authorList>
            <person name="Gulvik C.A."/>
        </authorList>
    </citation>
    <scope>NUCLEOTIDE SEQUENCE [LARGE SCALE GENOMIC DNA]</scope>
    <source>
        <strain evidence="16 17">F6900</strain>
    </source>
</reference>
<dbReference type="Gene3D" id="3.20.20.210">
    <property type="match status" value="2"/>
</dbReference>
<evidence type="ECO:0000313" key="16">
    <source>
        <dbReference type="EMBL" id="RRO87502.1"/>
    </source>
</evidence>
<comment type="similarity">
    <text evidence="4">Belongs to the vitamin-B12 independent methionine synthase family.</text>
</comment>
<evidence type="ECO:0000256" key="12">
    <source>
        <dbReference type="ARBA" id="ARBA00023167"/>
    </source>
</evidence>
<dbReference type="PANTHER" id="PTHR30519">
    <property type="entry name" value="5-METHYLTETRAHYDROPTEROYLTRIGLUTAMATE--HOMOCYSTEINE METHYLTRANSFERASE"/>
    <property type="match status" value="1"/>
</dbReference>
<gene>
    <name evidence="16" type="ORF">CXF48_02955</name>
</gene>
<dbReference type="NCBIfam" id="TIGR01371">
    <property type="entry name" value="met_syn_B12ind"/>
    <property type="match status" value="1"/>
</dbReference>
<dbReference type="GO" id="GO:0008270">
    <property type="term" value="F:zinc ion binding"/>
    <property type="evidence" value="ECO:0007669"/>
    <property type="project" value="InterPro"/>
</dbReference>
<comment type="cofactor">
    <cofactor evidence="1">
        <name>Zn(2+)</name>
        <dbReference type="ChEBI" id="CHEBI:29105"/>
    </cofactor>
</comment>
<keyword evidence="9" id="KW-0479">Metal-binding</keyword>
<dbReference type="SUPFAM" id="SSF51726">
    <property type="entry name" value="UROD/MetE-like"/>
    <property type="match status" value="2"/>
</dbReference>
<protein>
    <recommendedName>
        <fullName evidence="5">5-methyltetrahydropteroyltriglutamate--homocysteine S-methyltransferase</fullName>
        <ecNumber evidence="5">2.1.1.14</ecNumber>
    </recommendedName>
</protein>
<evidence type="ECO:0000256" key="10">
    <source>
        <dbReference type="ARBA" id="ARBA00022737"/>
    </source>
</evidence>
<evidence type="ECO:0000256" key="9">
    <source>
        <dbReference type="ARBA" id="ARBA00022723"/>
    </source>
</evidence>
<feature type="domain" description="Cobalamin-independent methionine synthase MetE N-terminal" evidence="15">
    <location>
        <begin position="15"/>
        <end position="212"/>
    </location>
</feature>
<dbReference type="CDD" id="cd03311">
    <property type="entry name" value="CIMS_C_terminal_like"/>
    <property type="match status" value="1"/>
</dbReference>
<dbReference type="RefSeq" id="WP_125207002.1">
    <property type="nucleotide sequence ID" value="NZ_JAUKFU010000118.1"/>
</dbReference>
<dbReference type="GO" id="GO:0032259">
    <property type="term" value="P:methylation"/>
    <property type="evidence" value="ECO:0007669"/>
    <property type="project" value="UniProtKB-KW"/>
</dbReference>
<keyword evidence="7" id="KW-0028">Amino-acid biosynthesis</keyword>
<organism evidence="16 17">
    <name type="scientific">Corynebacterium bovis</name>
    <dbReference type="NCBI Taxonomy" id="36808"/>
    <lineage>
        <taxon>Bacteria</taxon>
        <taxon>Bacillati</taxon>
        <taxon>Actinomycetota</taxon>
        <taxon>Actinomycetes</taxon>
        <taxon>Mycobacteriales</taxon>
        <taxon>Corynebacteriaceae</taxon>
        <taxon>Corynebacterium</taxon>
    </lineage>
</organism>
<sequence length="818" mass="88856">MTSSTNRPLTDPITATVAGVPRIGPRRELKKALETYWKDPSTGRALATTATRLVNQLSDGLTAAGLDSVPSIGRSFYDSMLDTSALLGALPARVADVPDHENDGLPVYIDRLFAAARGTKDLPASAMTKWFDTNYHYIVPELAADTEFRLDDAALLADIADQATRGTAVRPVLIGPLTYLALARTTDGSDALDHLEDVVEAYVRLLPRLADRLGAGASADAPAADSAAADADAADSTPGVWVQFDEPFLVTDVSTDDARREDLLSRTRAGYERLAAAAEAAGLSLLVQTYFGDGDLAVKTLSGTGVAAFGVDLVTGRTDERYTEQTDVADRDLLPSWTGEELLLAGVVDGRNIWRTDLGRALDTLRALDARGPVGVSTSSSLLHVPYSLAQETSLDDDPELRSWLAFGEEKVAEVAVLSRLLRGEATDADREAVEESARAVESRRRSPRTNKDAVRERTDHITDADRSRSPFAARHAAQQERLNLPPLPTTTIGSFPQTTQIRQARAKLRKGDITQEQYDQAMRDEIADVIRRQEELGLDVLVHGEPERNDMVQYFSEQLEGYHSTDLAWVQSYGSRCVRPPILFGDVERPEPMTVSWFREAQKLTDKPVKGMLTGPVTMLAWSFVRDDQPLGATADQVALTLRDEISDLADAGAAIIQVDEPAIRELLPLRRSQQPAYLRWAVGAFRLATGGAADDTQIHTHMCYSEFNELIGTVGDLDADVTSIEAARSGMQVLGALRDSGFELGVGPGVWDIHSPRVPEQSEVDALVASALDSVPPEQLWINPDCGLKTRGWEETTASIRVLVQAARTAREKVGS</sequence>
<dbReference type="GO" id="GO:0003871">
    <property type="term" value="F:5-methyltetrahydropteroyltriglutamate-homocysteine S-methyltransferase activity"/>
    <property type="evidence" value="ECO:0007669"/>
    <property type="project" value="UniProtKB-EC"/>
</dbReference>
<dbReference type="Pfam" id="PF01717">
    <property type="entry name" value="Meth_synt_2"/>
    <property type="match status" value="1"/>
</dbReference>
<dbReference type="EC" id="2.1.1.14" evidence="5"/>
<comment type="caution">
    <text evidence="16">The sequence shown here is derived from an EMBL/GenBank/DDBJ whole genome shotgun (WGS) entry which is preliminary data.</text>
</comment>
<evidence type="ECO:0000259" key="15">
    <source>
        <dbReference type="Pfam" id="PF08267"/>
    </source>
</evidence>
<dbReference type="UniPathway" id="UPA00051">
    <property type="reaction ID" value="UER00082"/>
</dbReference>
<keyword evidence="11" id="KW-0862">Zinc</keyword>
<comment type="function">
    <text evidence="2">Catalyzes the transfer of a methyl group from 5-methyltetrahydrofolate to homocysteine resulting in methionine formation.</text>
</comment>
<evidence type="ECO:0000256" key="1">
    <source>
        <dbReference type="ARBA" id="ARBA00001947"/>
    </source>
</evidence>
<evidence type="ECO:0000256" key="3">
    <source>
        <dbReference type="ARBA" id="ARBA00004681"/>
    </source>
</evidence>
<evidence type="ECO:0000259" key="14">
    <source>
        <dbReference type="Pfam" id="PF01717"/>
    </source>
</evidence>
<feature type="domain" description="Cobalamin-independent methionine synthase MetE C-terminal/archaeal" evidence="14">
    <location>
        <begin position="488"/>
        <end position="810"/>
    </location>
</feature>
<feature type="compositionally biased region" description="Basic and acidic residues" evidence="13">
    <location>
        <begin position="428"/>
        <end position="469"/>
    </location>
</feature>
<dbReference type="InterPro" id="IPR002629">
    <property type="entry name" value="Met_Synth_C/arc"/>
</dbReference>
<comment type="pathway">
    <text evidence="3">Amino-acid biosynthesis; L-methionine biosynthesis via de novo pathway; L-methionine from L-homocysteine (MetE route): step 1/1.</text>
</comment>
<feature type="region of interest" description="Disordered" evidence="13">
    <location>
        <begin position="428"/>
        <end position="496"/>
    </location>
</feature>
<dbReference type="Proteomes" id="UP000276526">
    <property type="component" value="Unassembled WGS sequence"/>
</dbReference>
<evidence type="ECO:0000256" key="11">
    <source>
        <dbReference type="ARBA" id="ARBA00022833"/>
    </source>
</evidence>
<evidence type="ECO:0000256" key="8">
    <source>
        <dbReference type="ARBA" id="ARBA00022679"/>
    </source>
</evidence>
<evidence type="ECO:0000313" key="17">
    <source>
        <dbReference type="Proteomes" id="UP000276526"/>
    </source>
</evidence>
<dbReference type="GO" id="GO:0009086">
    <property type="term" value="P:methionine biosynthetic process"/>
    <property type="evidence" value="ECO:0007669"/>
    <property type="project" value="UniProtKB-KW"/>
</dbReference>
<accession>A0A426Q0Q8</accession>
<keyword evidence="8 16" id="KW-0808">Transferase</keyword>
<dbReference type="InterPro" id="IPR013215">
    <property type="entry name" value="Cbl-indep_Met_Synth_N"/>
</dbReference>
<dbReference type="Pfam" id="PF08267">
    <property type="entry name" value="Meth_synt_1"/>
    <property type="match status" value="2"/>
</dbReference>
<evidence type="ECO:0000256" key="5">
    <source>
        <dbReference type="ARBA" id="ARBA00012034"/>
    </source>
</evidence>
<evidence type="ECO:0000256" key="4">
    <source>
        <dbReference type="ARBA" id="ARBA00009553"/>
    </source>
</evidence>
<dbReference type="AlphaFoldDB" id="A0A426Q0Q8"/>
<dbReference type="InterPro" id="IPR038071">
    <property type="entry name" value="UROD/MetE-like_sf"/>
</dbReference>
<evidence type="ECO:0000256" key="2">
    <source>
        <dbReference type="ARBA" id="ARBA00002777"/>
    </source>
</evidence>
<proteinExistence type="inferred from homology"/>
<evidence type="ECO:0000256" key="13">
    <source>
        <dbReference type="SAM" id="MobiDB-lite"/>
    </source>
</evidence>
<dbReference type="NCBIfam" id="NF003556">
    <property type="entry name" value="PRK05222.1"/>
    <property type="match status" value="1"/>
</dbReference>
<feature type="domain" description="Cobalamin-independent methionine synthase MetE N-terminal" evidence="15">
    <location>
        <begin position="241"/>
        <end position="370"/>
    </location>
</feature>
<evidence type="ECO:0000256" key="7">
    <source>
        <dbReference type="ARBA" id="ARBA00022605"/>
    </source>
</evidence>
<keyword evidence="10" id="KW-0677">Repeat</keyword>
<keyword evidence="6 16" id="KW-0489">Methyltransferase</keyword>
<keyword evidence="12" id="KW-0486">Methionine biosynthesis</keyword>
<dbReference type="EMBL" id="PQNK01000003">
    <property type="protein sequence ID" value="RRO87502.1"/>
    <property type="molecule type" value="Genomic_DNA"/>
</dbReference>